<proteinExistence type="predicted"/>
<dbReference type="InterPro" id="IPR036291">
    <property type="entry name" value="NAD(P)-bd_dom_sf"/>
</dbReference>
<dbReference type="Proteomes" id="UP001501196">
    <property type="component" value="Unassembled WGS sequence"/>
</dbReference>
<sequence length="256" mass="26799">MKIAIAGGTGTVGRHAVDVARERGHDVVVLTRSNGVDLMTGEGLVDALAGVDVVVDTANLTSTSAKAATEFFTTVTRRLLDAEAAAGIGHHVALSIVGIDRAPYGYYAAKLAQERVVESGTVPWTILRAMQFHEFAGQMLHGLTVAGIHLAPKVRTQPVAAREVGEHLVALAEGGPAGHAPDLAGPKEERLDDMIRRLAAATGVRGPVIPVALPMRQFAAMRRGDTLPGPGATIARQTFDEWLREQAAAPEAATTG</sequence>
<reference evidence="2 3" key="1">
    <citation type="journal article" date="2019" name="Int. J. Syst. Evol. Microbiol.">
        <title>The Global Catalogue of Microorganisms (GCM) 10K type strain sequencing project: providing services to taxonomists for standard genome sequencing and annotation.</title>
        <authorList>
            <consortium name="The Broad Institute Genomics Platform"/>
            <consortium name="The Broad Institute Genome Sequencing Center for Infectious Disease"/>
            <person name="Wu L."/>
            <person name="Ma J."/>
        </authorList>
    </citation>
    <scope>NUCLEOTIDE SEQUENCE [LARGE SCALE GENOMIC DNA]</scope>
    <source>
        <strain evidence="2 3">JCM 15672</strain>
    </source>
</reference>
<accession>A0ABN2UR90</accession>
<organism evidence="2 3">
    <name type="scientific">Agromyces tropicus</name>
    <dbReference type="NCBI Taxonomy" id="555371"/>
    <lineage>
        <taxon>Bacteria</taxon>
        <taxon>Bacillati</taxon>
        <taxon>Actinomycetota</taxon>
        <taxon>Actinomycetes</taxon>
        <taxon>Micrococcales</taxon>
        <taxon>Microbacteriaceae</taxon>
        <taxon>Agromyces</taxon>
    </lineage>
</organism>
<dbReference type="InterPro" id="IPR016040">
    <property type="entry name" value="NAD(P)-bd_dom"/>
</dbReference>
<evidence type="ECO:0000313" key="3">
    <source>
        <dbReference type="Proteomes" id="UP001501196"/>
    </source>
</evidence>
<dbReference type="InterPro" id="IPR051207">
    <property type="entry name" value="ComplexI_NDUFA9_subunit"/>
</dbReference>
<protein>
    <submittedName>
        <fullName evidence="2">NAD(P)H-binding protein</fullName>
    </submittedName>
</protein>
<dbReference type="PANTHER" id="PTHR12126">
    <property type="entry name" value="NADH-UBIQUINONE OXIDOREDUCTASE 39 KDA SUBUNIT-RELATED"/>
    <property type="match status" value="1"/>
</dbReference>
<dbReference type="Gene3D" id="3.40.50.720">
    <property type="entry name" value="NAD(P)-binding Rossmann-like Domain"/>
    <property type="match status" value="1"/>
</dbReference>
<gene>
    <name evidence="2" type="ORF">GCM10009819_29140</name>
</gene>
<dbReference type="EMBL" id="BAAAPW010000005">
    <property type="protein sequence ID" value="GAA2041453.1"/>
    <property type="molecule type" value="Genomic_DNA"/>
</dbReference>
<evidence type="ECO:0000313" key="2">
    <source>
        <dbReference type="EMBL" id="GAA2041453.1"/>
    </source>
</evidence>
<keyword evidence="3" id="KW-1185">Reference proteome</keyword>
<dbReference type="SUPFAM" id="SSF51735">
    <property type="entry name" value="NAD(P)-binding Rossmann-fold domains"/>
    <property type="match status" value="1"/>
</dbReference>
<dbReference type="Pfam" id="PF13460">
    <property type="entry name" value="NAD_binding_10"/>
    <property type="match status" value="1"/>
</dbReference>
<evidence type="ECO:0000259" key="1">
    <source>
        <dbReference type="Pfam" id="PF13460"/>
    </source>
</evidence>
<feature type="domain" description="NAD(P)-binding" evidence="1">
    <location>
        <begin position="37"/>
        <end position="134"/>
    </location>
</feature>
<comment type="caution">
    <text evidence="2">The sequence shown here is derived from an EMBL/GenBank/DDBJ whole genome shotgun (WGS) entry which is preliminary data.</text>
</comment>
<dbReference type="PANTHER" id="PTHR12126:SF11">
    <property type="entry name" value="NADH DEHYDROGENASE [UBIQUINONE] 1 ALPHA SUBCOMPLEX SUBUNIT 9, MITOCHONDRIAL"/>
    <property type="match status" value="1"/>
</dbReference>
<dbReference type="RefSeq" id="WP_344375962.1">
    <property type="nucleotide sequence ID" value="NZ_BAAAPW010000005.1"/>
</dbReference>
<name>A0ABN2UR90_9MICO</name>